<evidence type="ECO:0000313" key="1">
    <source>
        <dbReference type="EMBL" id="KAK0064604.1"/>
    </source>
</evidence>
<accession>A0AAD8C147</accession>
<dbReference type="AlphaFoldDB" id="A0AAD8C147"/>
<organism evidence="1 2">
    <name type="scientific">Biomphalaria pfeifferi</name>
    <name type="common">Bloodfluke planorb</name>
    <name type="synonym">Freshwater snail</name>
    <dbReference type="NCBI Taxonomy" id="112525"/>
    <lineage>
        <taxon>Eukaryota</taxon>
        <taxon>Metazoa</taxon>
        <taxon>Spiralia</taxon>
        <taxon>Lophotrochozoa</taxon>
        <taxon>Mollusca</taxon>
        <taxon>Gastropoda</taxon>
        <taxon>Heterobranchia</taxon>
        <taxon>Euthyneura</taxon>
        <taxon>Panpulmonata</taxon>
        <taxon>Hygrophila</taxon>
        <taxon>Lymnaeoidea</taxon>
        <taxon>Planorbidae</taxon>
        <taxon>Biomphalaria</taxon>
    </lineage>
</organism>
<dbReference type="Proteomes" id="UP001233172">
    <property type="component" value="Unassembled WGS sequence"/>
</dbReference>
<comment type="caution">
    <text evidence="1">The sequence shown here is derived from an EMBL/GenBank/DDBJ whole genome shotgun (WGS) entry which is preliminary data.</text>
</comment>
<name>A0AAD8C147_BIOPF</name>
<evidence type="ECO:0000313" key="2">
    <source>
        <dbReference type="Proteomes" id="UP001233172"/>
    </source>
</evidence>
<protein>
    <submittedName>
        <fullName evidence="1">Uncharacterized protein</fullName>
    </submittedName>
</protein>
<keyword evidence="2" id="KW-1185">Reference proteome</keyword>
<reference evidence="1" key="1">
    <citation type="journal article" date="2023" name="PLoS Negl. Trop. Dis.">
        <title>A genome sequence for Biomphalaria pfeifferi, the major vector snail for the human-infecting parasite Schistosoma mansoni.</title>
        <authorList>
            <person name="Bu L."/>
            <person name="Lu L."/>
            <person name="Laidemitt M.R."/>
            <person name="Zhang S.M."/>
            <person name="Mutuku M."/>
            <person name="Mkoji G."/>
            <person name="Steinauer M."/>
            <person name="Loker E.S."/>
        </authorList>
    </citation>
    <scope>NUCLEOTIDE SEQUENCE</scope>
    <source>
        <strain evidence="1">KasaAsao</strain>
    </source>
</reference>
<sequence>MTSVQQYHAIYTLTQNQTLQSGSRNVPFFSPDLGRGAPEESTARTHSLRDCFSWSRDAEDASHVYDVNQDSTPRSYSTFGCQKHGDKTLNYSMSRFKRLESRFLLPLTQPRHVTYPKVKVQQDSLEEKVSSPEVESTVASPEAWSPVTFYEKASIVFMPVNQLGDLVVCQLSSRMKRMK</sequence>
<proteinExistence type="predicted"/>
<gene>
    <name evidence="1" type="ORF">Bpfe_005693</name>
</gene>
<reference evidence="1" key="2">
    <citation type="submission" date="2023-04" db="EMBL/GenBank/DDBJ databases">
        <authorList>
            <person name="Bu L."/>
            <person name="Lu L."/>
            <person name="Laidemitt M.R."/>
            <person name="Zhang S.M."/>
            <person name="Mutuku M."/>
            <person name="Mkoji G."/>
            <person name="Steinauer M."/>
            <person name="Loker E.S."/>
        </authorList>
    </citation>
    <scope>NUCLEOTIDE SEQUENCE</scope>
    <source>
        <strain evidence="1">KasaAsao</strain>
        <tissue evidence="1">Whole Snail</tissue>
    </source>
</reference>
<dbReference type="EMBL" id="JASAOG010000016">
    <property type="protein sequence ID" value="KAK0064604.1"/>
    <property type="molecule type" value="Genomic_DNA"/>
</dbReference>